<proteinExistence type="predicted"/>
<evidence type="ECO:0000313" key="2">
    <source>
        <dbReference type="Proteomes" id="UP001501576"/>
    </source>
</evidence>
<comment type="caution">
    <text evidence="1">The sequence shown here is derived from an EMBL/GenBank/DDBJ whole genome shotgun (WGS) entry which is preliminary data.</text>
</comment>
<name>A0ABP3PRV0_9ACTN</name>
<protein>
    <submittedName>
        <fullName evidence="1">Uncharacterized protein</fullName>
    </submittedName>
</protein>
<dbReference type="EMBL" id="BAAABZ010000091">
    <property type="protein sequence ID" value="GAA0573723.1"/>
    <property type="molecule type" value="Genomic_DNA"/>
</dbReference>
<sequence length="168" mass="18892">MTNDCQPTGDRDRPPTMDRMAYVLQLWDIATDHPRDEGHYLDLAAQLLALDEDADDAEADIEAPVFQHCLFPACFLEVDVATRLDGKQTHQAPRPGVDWRKIRPPVATGYVCPEHAPVVQNHAPRWAERTERGAVLACACGWISPTARWPRYAAAAWQNHLLETRETA</sequence>
<dbReference type="Proteomes" id="UP001501576">
    <property type="component" value="Unassembled WGS sequence"/>
</dbReference>
<reference evidence="2" key="1">
    <citation type="journal article" date="2019" name="Int. J. Syst. Evol. Microbiol.">
        <title>The Global Catalogue of Microorganisms (GCM) 10K type strain sequencing project: providing services to taxonomists for standard genome sequencing and annotation.</title>
        <authorList>
            <consortium name="The Broad Institute Genomics Platform"/>
            <consortium name="The Broad Institute Genome Sequencing Center for Infectious Disease"/>
            <person name="Wu L."/>
            <person name="Ma J."/>
        </authorList>
    </citation>
    <scope>NUCLEOTIDE SEQUENCE [LARGE SCALE GENOMIC DNA]</scope>
    <source>
        <strain evidence="2">JCM 5052</strain>
    </source>
</reference>
<organism evidence="1 2">
    <name type="scientific">Streptomyces mordarskii</name>
    <dbReference type="NCBI Taxonomy" id="1226758"/>
    <lineage>
        <taxon>Bacteria</taxon>
        <taxon>Bacillati</taxon>
        <taxon>Actinomycetota</taxon>
        <taxon>Actinomycetes</taxon>
        <taxon>Kitasatosporales</taxon>
        <taxon>Streptomycetaceae</taxon>
        <taxon>Streptomyces</taxon>
    </lineage>
</organism>
<dbReference type="RefSeq" id="WP_346161634.1">
    <property type="nucleotide sequence ID" value="NZ_BAAABZ010000091.1"/>
</dbReference>
<evidence type="ECO:0000313" key="1">
    <source>
        <dbReference type="EMBL" id="GAA0573723.1"/>
    </source>
</evidence>
<accession>A0ABP3PRV0</accession>
<gene>
    <name evidence="1" type="ORF">GCM10010390_91110</name>
</gene>
<keyword evidence="2" id="KW-1185">Reference proteome</keyword>